<dbReference type="InterPro" id="IPR030888">
    <property type="entry name" value="Put_ccm"/>
</dbReference>
<reference evidence="2" key="1">
    <citation type="submission" date="2022-05" db="EMBL/GenBank/DDBJ databases">
        <title>Genome-based reclassification of Anoxybacillus salavatliensis Cihan et al. as a later heterotypic synonym of Anoxybacillus gonensis Belduz et al. 2003.</title>
        <authorList>
            <person name="Inan Bektas K."/>
            <person name="Guler H.I."/>
            <person name="Belduz A.O."/>
            <person name="Canakci S."/>
        </authorList>
    </citation>
    <scope>NUCLEOTIDE SEQUENCE</scope>
    <source>
        <strain evidence="2">NCIMB 13933</strain>
    </source>
</reference>
<dbReference type="NCBIfam" id="TIGR04391">
    <property type="entry name" value="CcmD_alt_fam"/>
    <property type="match status" value="1"/>
</dbReference>
<keyword evidence="1" id="KW-0812">Transmembrane</keyword>
<dbReference type="EMBL" id="JAMOGB010000001">
    <property type="protein sequence ID" value="MDO0876253.1"/>
    <property type="molecule type" value="Genomic_DNA"/>
</dbReference>
<dbReference type="Proteomes" id="UP001176117">
    <property type="component" value="Unassembled WGS sequence"/>
</dbReference>
<feature type="transmembrane region" description="Helical" evidence="1">
    <location>
        <begin position="6"/>
        <end position="23"/>
    </location>
</feature>
<comment type="caution">
    <text evidence="2">The sequence shown here is derived from an EMBL/GenBank/DDBJ whole genome shotgun (WGS) entry which is preliminary data.</text>
</comment>
<evidence type="ECO:0000313" key="2">
    <source>
        <dbReference type="EMBL" id="MDO0876253.1"/>
    </source>
</evidence>
<keyword evidence="3" id="KW-1185">Reference proteome</keyword>
<name>A0AAW7TAD1_9BACL</name>
<dbReference type="AlphaFoldDB" id="A0AAW7TAD1"/>
<sequence length="50" mass="6268">MIYLFSAYAAAWFIIFSYLFFLFRRENKLNEQLQFIEHCLQEKQNRKMVK</sequence>
<keyword evidence="1" id="KW-1133">Transmembrane helix</keyword>
<organism evidence="2 3">
    <name type="scientific">Anoxybacillus gonensis</name>
    <dbReference type="NCBI Taxonomy" id="198467"/>
    <lineage>
        <taxon>Bacteria</taxon>
        <taxon>Bacillati</taxon>
        <taxon>Bacillota</taxon>
        <taxon>Bacilli</taxon>
        <taxon>Bacillales</taxon>
        <taxon>Anoxybacillaceae</taxon>
        <taxon>Anoxybacillus</taxon>
    </lineage>
</organism>
<gene>
    <name evidence="2" type="ORF">NBU54_01010</name>
</gene>
<accession>A0AAW7TAD1</accession>
<dbReference type="RefSeq" id="WP_006318123.1">
    <property type="nucleotide sequence ID" value="NZ_CP012152.1"/>
</dbReference>
<keyword evidence="1" id="KW-0472">Membrane</keyword>
<proteinExistence type="predicted"/>
<evidence type="ECO:0000313" key="3">
    <source>
        <dbReference type="Proteomes" id="UP001176117"/>
    </source>
</evidence>
<evidence type="ECO:0000256" key="1">
    <source>
        <dbReference type="SAM" id="Phobius"/>
    </source>
</evidence>
<protein>
    <submittedName>
        <fullName evidence="2">CcmD family protein</fullName>
    </submittedName>
</protein>